<dbReference type="AlphaFoldDB" id="A0A498J1E4"/>
<evidence type="ECO:0000313" key="3">
    <source>
        <dbReference type="Proteomes" id="UP000290289"/>
    </source>
</evidence>
<evidence type="ECO:0000313" key="2">
    <source>
        <dbReference type="EMBL" id="RXH88475.1"/>
    </source>
</evidence>
<protein>
    <submittedName>
        <fullName evidence="2">Uncharacterized protein</fullName>
    </submittedName>
</protein>
<feature type="region of interest" description="Disordered" evidence="1">
    <location>
        <begin position="1"/>
        <end position="23"/>
    </location>
</feature>
<proteinExistence type="predicted"/>
<reference evidence="2 3" key="1">
    <citation type="submission" date="2018-10" db="EMBL/GenBank/DDBJ databases">
        <title>A high-quality apple genome assembly.</title>
        <authorList>
            <person name="Hu J."/>
        </authorList>
    </citation>
    <scope>NUCLEOTIDE SEQUENCE [LARGE SCALE GENOMIC DNA]</scope>
    <source>
        <strain evidence="3">cv. HFTH1</strain>
        <tissue evidence="2">Young leaf</tissue>
    </source>
</reference>
<name>A0A498J1E4_MALDO</name>
<dbReference type="PANTHER" id="PTHR31265">
    <property type="entry name" value="OS02G0527500 PROTEIN-RELATED"/>
    <property type="match status" value="1"/>
</dbReference>
<comment type="caution">
    <text evidence="2">The sequence shown here is derived from an EMBL/GenBank/DDBJ whole genome shotgun (WGS) entry which is preliminary data.</text>
</comment>
<accession>A0A498J1E4</accession>
<evidence type="ECO:0000256" key="1">
    <source>
        <dbReference type="SAM" id="MobiDB-lite"/>
    </source>
</evidence>
<gene>
    <name evidence="2" type="ORF">DVH24_000074</name>
</gene>
<dbReference type="EMBL" id="RDQH01000335">
    <property type="protein sequence ID" value="RXH88475.1"/>
    <property type="molecule type" value="Genomic_DNA"/>
</dbReference>
<feature type="region of interest" description="Disordered" evidence="1">
    <location>
        <begin position="41"/>
        <end position="86"/>
    </location>
</feature>
<keyword evidence="3" id="KW-1185">Reference proteome</keyword>
<dbReference type="Proteomes" id="UP000290289">
    <property type="component" value="Chromosome 9"/>
</dbReference>
<dbReference type="PANTHER" id="PTHR31265:SF61">
    <property type="entry name" value="PROTEIN DUF642 L-GALACTONO-1,4-LACTONE-RESPONSIVE GENE 1"/>
    <property type="match status" value="1"/>
</dbReference>
<organism evidence="2 3">
    <name type="scientific">Malus domestica</name>
    <name type="common">Apple</name>
    <name type="synonym">Pyrus malus</name>
    <dbReference type="NCBI Taxonomy" id="3750"/>
    <lineage>
        <taxon>Eukaryota</taxon>
        <taxon>Viridiplantae</taxon>
        <taxon>Streptophyta</taxon>
        <taxon>Embryophyta</taxon>
        <taxon>Tracheophyta</taxon>
        <taxon>Spermatophyta</taxon>
        <taxon>Magnoliopsida</taxon>
        <taxon>eudicotyledons</taxon>
        <taxon>Gunneridae</taxon>
        <taxon>Pentapetalae</taxon>
        <taxon>rosids</taxon>
        <taxon>fabids</taxon>
        <taxon>Rosales</taxon>
        <taxon>Rosaceae</taxon>
        <taxon>Amygdaloideae</taxon>
        <taxon>Maleae</taxon>
        <taxon>Malus</taxon>
    </lineage>
</organism>
<feature type="compositionally biased region" description="Acidic residues" evidence="1">
    <location>
        <begin position="71"/>
        <end position="80"/>
    </location>
</feature>
<sequence length="142" mass="16145">MSFRKQLSGNMKRKKKAKDNEIAESLRGSLNKFFSTKNESVENLRENDVSEESQNVVGESHDHEIGGYDGGDLEENVGDESQDHKNVQTQRWVQARFLFTAVGPRTRIMFYSTFYTMAADHSGSLCVPVIDDVKLLSVRKRV</sequence>
<dbReference type="InterPro" id="IPR052437">
    <property type="entry name" value="Pectin_Meth_Modulator"/>
</dbReference>